<sequence length="219" mass="25237">MLSSPGFLMYGLTVLMSVLGLSVTASDILIEFLEVAVHNILYVRNIYPASIFVRRKKYGVPVQMSTHPYLNEYITECLKTIRDLLQKNEVRKVTLTFFDETQRAIERFVFDILDLNKTLNQDDPYFIKGEEAFRGFCVKLAVTASCLRPLPNKSTFRVQIHTIETVSVSLAEDPRYQDFPWIESDEQENEVMNANIVPIKTLDTGLLKLQIYVEQTDEK</sequence>
<evidence type="ECO:0000259" key="2">
    <source>
        <dbReference type="PROSITE" id="PS50815"/>
    </source>
</evidence>
<dbReference type="Proteomes" id="UP000502823">
    <property type="component" value="Unassembled WGS sequence"/>
</dbReference>
<keyword evidence="1" id="KW-0732">Signal</keyword>
<evidence type="ECO:0000256" key="1">
    <source>
        <dbReference type="SAM" id="SignalP"/>
    </source>
</evidence>
<comment type="caution">
    <text evidence="3">The sequence shown here is derived from an EMBL/GenBank/DDBJ whole genome shotgun (WGS) entry which is preliminary data.</text>
</comment>
<dbReference type="Gene3D" id="3.30.900.10">
    <property type="entry name" value="HORMA domain"/>
    <property type="match status" value="1"/>
</dbReference>
<feature type="domain" description="HORMA" evidence="2">
    <location>
        <begin position="23"/>
        <end position="213"/>
    </location>
</feature>
<dbReference type="SUPFAM" id="SSF56019">
    <property type="entry name" value="The spindle assembly checkpoint protein mad2"/>
    <property type="match status" value="1"/>
</dbReference>
<proteinExistence type="predicted"/>
<accession>A0A6L2PS37</accession>
<name>A0A6L2PS37_COPFO</name>
<organism evidence="3 4">
    <name type="scientific">Coptotermes formosanus</name>
    <name type="common">Formosan subterranean termite</name>
    <dbReference type="NCBI Taxonomy" id="36987"/>
    <lineage>
        <taxon>Eukaryota</taxon>
        <taxon>Metazoa</taxon>
        <taxon>Ecdysozoa</taxon>
        <taxon>Arthropoda</taxon>
        <taxon>Hexapoda</taxon>
        <taxon>Insecta</taxon>
        <taxon>Pterygota</taxon>
        <taxon>Neoptera</taxon>
        <taxon>Polyneoptera</taxon>
        <taxon>Dictyoptera</taxon>
        <taxon>Blattodea</taxon>
        <taxon>Blattoidea</taxon>
        <taxon>Termitoidae</taxon>
        <taxon>Rhinotermitidae</taxon>
        <taxon>Coptotermes</taxon>
    </lineage>
</organism>
<evidence type="ECO:0000313" key="3">
    <source>
        <dbReference type="EMBL" id="GFG35471.1"/>
    </source>
</evidence>
<dbReference type="EMBL" id="BLKM01000550">
    <property type="protein sequence ID" value="GFG35471.1"/>
    <property type="molecule type" value="Genomic_DNA"/>
</dbReference>
<protein>
    <recommendedName>
        <fullName evidence="2">HORMA domain-containing protein</fullName>
    </recommendedName>
</protein>
<dbReference type="PANTHER" id="PTHR11842:SF10">
    <property type="entry name" value="MITOTIC SPINDLE ASSEMBLY CHECKPOINT PROTEIN MAD2B"/>
    <property type="match status" value="1"/>
</dbReference>
<dbReference type="InterPro" id="IPR003511">
    <property type="entry name" value="HORMA_dom"/>
</dbReference>
<dbReference type="Pfam" id="PF02301">
    <property type="entry name" value="HORMA"/>
    <property type="match status" value="1"/>
</dbReference>
<gene>
    <name evidence="3" type="ORF">Cfor_09126</name>
</gene>
<feature type="signal peptide" evidence="1">
    <location>
        <begin position="1"/>
        <end position="20"/>
    </location>
</feature>
<dbReference type="InParanoid" id="A0A6L2PS37"/>
<dbReference type="GO" id="GO:0016035">
    <property type="term" value="C:zeta DNA polymerase complex"/>
    <property type="evidence" value="ECO:0007669"/>
    <property type="project" value="TreeGrafter"/>
</dbReference>
<dbReference type="OrthoDB" id="21254at2759"/>
<dbReference type="InterPro" id="IPR036570">
    <property type="entry name" value="HORMA_dom_sf"/>
</dbReference>
<dbReference type="InterPro" id="IPR045091">
    <property type="entry name" value="Mad2-like"/>
</dbReference>
<reference evidence="4" key="1">
    <citation type="submission" date="2020-01" db="EMBL/GenBank/DDBJ databases">
        <title>Draft genome sequence of the Termite Coptotermes fromosanus.</title>
        <authorList>
            <person name="Itakura S."/>
            <person name="Yosikawa Y."/>
            <person name="Umezawa K."/>
        </authorList>
    </citation>
    <scope>NUCLEOTIDE SEQUENCE [LARGE SCALE GENOMIC DNA]</scope>
</reference>
<dbReference type="PANTHER" id="PTHR11842">
    <property type="entry name" value="MITOTIC SPINDLE ASSEMBLY CHECKPOINT PROTEIN MAD2"/>
    <property type="match status" value="1"/>
</dbReference>
<keyword evidence="4" id="KW-1185">Reference proteome</keyword>
<evidence type="ECO:0000313" key="4">
    <source>
        <dbReference type="Proteomes" id="UP000502823"/>
    </source>
</evidence>
<dbReference type="PROSITE" id="PS50815">
    <property type="entry name" value="HORMA"/>
    <property type="match status" value="1"/>
</dbReference>
<dbReference type="AlphaFoldDB" id="A0A6L2PS37"/>
<feature type="chain" id="PRO_5026814106" description="HORMA domain-containing protein" evidence="1">
    <location>
        <begin position="21"/>
        <end position="219"/>
    </location>
</feature>
<dbReference type="FunCoup" id="A0A6L2PS37">
    <property type="interactions" value="96"/>
</dbReference>